<reference evidence="1" key="1">
    <citation type="submission" date="2015-12" db="EMBL/GenBank/DDBJ databases">
        <title>Gene expression during late stages of embryo sac development: a critical building block for successful pollen-pistil interactions.</title>
        <authorList>
            <person name="Liu Y."/>
            <person name="Joly V."/>
            <person name="Sabar M."/>
            <person name="Matton D.P."/>
        </authorList>
    </citation>
    <scope>NUCLEOTIDE SEQUENCE</scope>
</reference>
<organism evidence="1">
    <name type="scientific">Solanum chacoense</name>
    <name type="common">Chaco potato</name>
    <dbReference type="NCBI Taxonomy" id="4108"/>
    <lineage>
        <taxon>Eukaryota</taxon>
        <taxon>Viridiplantae</taxon>
        <taxon>Streptophyta</taxon>
        <taxon>Embryophyta</taxon>
        <taxon>Tracheophyta</taxon>
        <taxon>Spermatophyta</taxon>
        <taxon>Magnoliopsida</taxon>
        <taxon>eudicotyledons</taxon>
        <taxon>Gunneridae</taxon>
        <taxon>Pentapetalae</taxon>
        <taxon>asterids</taxon>
        <taxon>lamiids</taxon>
        <taxon>Solanales</taxon>
        <taxon>Solanaceae</taxon>
        <taxon>Solanoideae</taxon>
        <taxon>Solaneae</taxon>
        <taxon>Solanum</taxon>
    </lineage>
</organism>
<sequence length="61" mass="7484">MFTVFDASYLYLSYFLPLQFTKELLKVTFNFEFLFSKLDDLVNGELVWFSFFEKERTLYLK</sequence>
<evidence type="ECO:0000313" key="1">
    <source>
        <dbReference type="EMBL" id="JAP27201.1"/>
    </source>
</evidence>
<protein>
    <submittedName>
        <fullName evidence="1">Putative ovule protein</fullName>
    </submittedName>
</protein>
<proteinExistence type="predicted"/>
<dbReference type="EMBL" id="GEDG01011417">
    <property type="protein sequence ID" value="JAP27201.1"/>
    <property type="molecule type" value="Transcribed_RNA"/>
</dbReference>
<accession>A0A0V0I3P8</accession>
<dbReference type="AlphaFoldDB" id="A0A0V0I3P8"/>
<dbReference type="EMBL" id="GEDG01022865">
    <property type="protein sequence ID" value="JAP17173.1"/>
    <property type="molecule type" value="Transcribed_RNA"/>
</dbReference>
<name>A0A0V0I3P8_SOLCH</name>